<sequence length="148" mass="16849">MIASSLSPWTILMKRTAEKDGDTLYKQFFLCPSALCQGSCVLTITKSMDKIQKSRDYVYPRSNSSRTPSRTRPKPGRNAQALHTLCLSQPSSKGRRFCGEHGFQRRASSIASTTAYWLRDAMHQRHPYFLSYRRNSGESLGRALSPRR</sequence>
<organism evidence="2 3">
    <name type="scientific">Serendipita vermifera MAFF 305830</name>
    <dbReference type="NCBI Taxonomy" id="933852"/>
    <lineage>
        <taxon>Eukaryota</taxon>
        <taxon>Fungi</taxon>
        <taxon>Dikarya</taxon>
        <taxon>Basidiomycota</taxon>
        <taxon>Agaricomycotina</taxon>
        <taxon>Agaricomycetes</taxon>
        <taxon>Sebacinales</taxon>
        <taxon>Serendipitaceae</taxon>
        <taxon>Serendipita</taxon>
    </lineage>
</organism>
<evidence type="ECO:0000313" key="2">
    <source>
        <dbReference type="EMBL" id="KIM33239.1"/>
    </source>
</evidence>
<dbReference type="Proteomes" id="UP000054097">
    <property type="component" value="Unassembled WGS sequence"/>
</dbReference>
<evidence type="ECO:0000313" key="3">
    <source>
        <dbReference type="Proteomes" id="UP000054097"/>
    </source>
</evidence>
<accession>A0A0C3BMC3</accession>
<dbReference type="AlphaFoldDB" id="A0A0C3BMC3"/>
<dbReference type="HOGENOM" id="CLU_1759921_0_0_1"/>
<protein>
    <submittedName>
        <fullName evidence="2">Uncharacterized protein</fullName>
    </submittedName>
</protein>
<keyword evidence="3" id="KW-1185">Reference proteome</keyword>
<proteinExistence type="predicted"/>
<evidence type="ECO:0000256" key="1">
    <source>
        <dbReference type="SAM" id="MobiDB-lite"/>
    </source>
</evidence>
<dbReference type="EMBL" id="KN824278">
    <property type="protein sequence ID" value="KIM33239.1"/>
    <property type="molecule type" value="Genomic_DNA"/>
</dbReference>
<feature type="region of interest" description="Disordered" evidence="1">
    <location>
        <begin position="57"/>
        <end position="79"/>
    </location>
</feature>
<gene>
    <name evidence="2" type="ORF">M408DRAFT_151518</name>
</gene>
<reference evidence="2 3" key="1">
    <citation type="submission" date="2014-04" db="EMBL/GenBank/DDBJ databases">
        <authorList>
            <consortium name="DOE Joint Genome Institute"/>
            <person name="Kuo A."/>
            <person name="Zuccaro A."/>
            <person name="Kohler A."/>
            <person name="Nagy L.G."/>
            <person name="Floudas D."/>
            <person name="Copeland A."/>
            <person name="Barry K.W."/>
            <person name="Cichocki N."/>
            <person name="Veneault-Fourrey C."/>
            <person name="LaButti K."/>
            <person name="Lindquist E.A."/>
            <person name="Lipzen A."/>
            <person name="Lundell T."/>
            <person name="Morin E."/>
            <person name="Murat C."/>
            <person name="Sun H."/>
            <person name="Tunlid A."/>
            <person name="Henrissat B."/>
            <person name="Grigoriev I.V."/>
            <person name="Hibbett D.S."/>
            <person name="Martin F."/>
            <person name="Nordberg H.P."/>
            <person name="Cantor M.N."/>
            <person name="Hua S.X."/>
        </authorList>
    </citation>
    <scope>NUCLEOTIDE SEQUENCE [LARGE SCALE GENOMIC DNA]</scope>
    <source>
        <strain evidence="2 3">MAFF 305830</strain>
    </source>
</reference>
<reference evidence="3" key="2">
    <citation type="submission" date="2015-01" db="EMBL/GenBank/DDBJ databases">
        <title>Evolutionary Origins and Diversification of the Mycorrhizal Mutualists.</title>
        <authorList>
            <consortium name="DOE Joint Genome Institute"/>
            <consortium name="Mycorrhizal Genomics Consortium"/>
            <person name="Kohler A."/>
            <person name="Kuo A."/>
            <person name="Nagy L.G."/>
            <person name="Floudas D."/>
            <person name="Copeland A."/>
            <person name="Barry K.W."/>
            <person name="Cichocki N."/>
            <person name="Veneault-Fourrey C."/>
            <person name="LaButti K."/>
            <person name="Lindquist E.A."/>
            <person name="Lipzen A."/>
            <person name="Lundell T."/>
            <person name="Morin E."/>
            <person name="Murat C."/>
            <person name="Riley R."/>
            <person name="Ohm R."/>
            <person name="Sun H."/>
            <person name="Tunlid A."/>
            <person name="Henrissat B."/>
            <person name="Grigoriev I.V."/>
            <person name="Hibbett D.S."/>
            <person name="Martin F."/>
        </authorList>
    </citation>
    <scope>NUCLEOTIDE SEQUENCE [LARGE SCALE GENOMIC DNA]</scope>
    <source>
        <strain evidence="3">MAFF 305830</strain>
    </source>
</reference>
<name>A0A0C3BMC3_SERVB</name>